<protein>
    <submittedName>
        <fullName evidence="2">Uncharacterized protein</fullName>
    </submittedName>
</protein>
<feature type="region of interest" description="Disordered" evidence="1">
    <location>
        <begin position="92"/>
        <end position="115"/>
    </location>
</feature>
<dbReference type="Proteomes" id="UP001501612">
    <property type="component" value="Unassembled WGS sequence"/>
</dbReference>
<sequence length="115" mass="12531">MTRRKPYTPPRCDRDGCGALVAWIARADGSGLRPYAVKPTTPTEDLVGVIAHPVFGGQAWEPAALVEHFMRIRGCSRSDAEAEVADVDWHRPHVCSPTTDDTTNDPTRDTTTEGA</sequence>
<evidence type="ECO:0000313" key="3">
    <source>
        <dbReference type="Proteomes" id="UP001501612"/>
    </source>
</evidence>
<evidence type="ECO:0000256" key="1">
    <source>
        <dbReference type="SAM" id="MobiDB-lite"/>
    </source>
</evidence>
<accession>A0ABP5AC57</accession>
<dbReference type="EMBL" id="BAAAMY010000002">
    <property type="protein sequence ID" value="GAA1909188.1"/>
    <property type="molecule type" value="Genomic_DNA"/>
</dbReference>
<organism evidence="2 3">
    <name type="scientific">Nocardioides lentus</name>
    <dbReference type="NCBI Taxonomy" id="338077"/>
    <lineage>
        <taxon>Bacteria</taxon>
        <taxon>Bacillati</taxon>
        <taxon>Actinomycetota</taxon>
        <taxon>Actinomycetes</taxon>
        <taxon>Propionibacteriales</taxon>
        <taxon>Nocardioidaceae</taxon>
        <taxon>Nocardioides</taxon>
    </lineage>
</organism>
<proteinExistence type="predicted"/>
<gene>
    <name evidence="2" type="ORF">GCM10009737_07950</name>
</gene>
<reference evidence="3" key="1">
    <citation type="journal article" date="2019" name="Int. J. Syst. Evol. Microbiol.">
        <title>The Global Catalogue of Microorganisms (GCM) 10K type strain sequencing project: providing services to taxonomists for standard genome sequencing and annotation.</title>
        <authorList>
            <consortium name="The Broad Institute Genomics Platform"/>
            <consortium name="The Broad Institute Genome Sequencing Center for Infectious Disease"/>
            <person name="Wu L."/>
            <person name="Ma J."/>
        </authorList>
    </citation>
    <scope>NUCLEOTIDE SEQUENCE [LARGE SCALE GENOMIC DNA]</scope>
    <source>
        <strain evidence="3">JCM 14046</strain>
    </source>
</reference>
<evidence type="ECO:0000313" key="2">
    <source>
        <dbReference type="EMBL" id="GAA1909188.1"/>
    </source>
</evidence>
<keyword evidence="3" id="KW-1185">Reference proteome</keyword>
<feature type="compositionally biased region" description="Basic and acidic residues" evidence="1">
    <location>
        <begin position="106"/>
        <end position="115"/>
    </location>
</feature>
<comment type="caution">
    <text evidence="2">The sequence shown here is derived from an EMBL/GenBank/DDBJ whole genome shotgun (WGS) entry which is preliminary data.</text>
</comment>
<dbReference type="RefSeq" id="WP_344004059.1">
    <property type="nucleotide sequence ID" value="NZ_BAAAMY010000002.1"/>
</dbReference>
<name>A0ABP5AC57_9ACTN</name>